<keyword evidence="1" id="KW-1133">Transmembrane helix</keyword>
<keyword evidence="3" id="KW-1185">Reference proteome</keyword>
<reference evidence="2 3" key="1">
    <citation type="submission" date="2016-10" db="EMBL/GenBank/DDBJ databases">
        <authorList>
            <person name="de Groot N.N."/>
        </authorList>
    </citation>
    <scope>NUCLEOTIDE SEQUENCE [LARGE SCALE GENOMIC DNA]</scope>
    <source>
        <strain evidence="2 3">DSM 21632</strain>
    </source>
</reference>
<dbReference type="EMBL" id="FNDK01000001">
    <property type="protein sequence ID" value="SDH03445.1"/>
    <property type="molecule type" value="Genomic_DNA"/>
</dbReference>
<keyword evidence="1" id="KW-0472">Membrane</keyword>
<evidence type="ECO:0000313" key="3">
    <source>
        <dbReference type="Proteomes" id="UP000199163"/>
    </source>
</evidence>
<feature type="transmembrane region" description="Helical" evidence="1">
    <location>
        <begin position="90"/>
        <end position="109"/>
    </location>
</feature>
<dbReference type="AlphaFoldDB" id="A0A1G7Z4C1"/>
<sequence length="147" mass="17553">MAVNIIFGFLFPWLFGMFFWKKDKRMVRKVVPFVSILSLIINTTGNKYWLVTPKLKKQQYLTTFPQNFGYFPMIGCLFIYTLYKKQTHTLFWTIVFAVVSSAVEFSAILFGKVKYRNGWTIIRTFFVYMCSLWLLHCYYTFFAKTKA</sequence>
<feature type="transmembrane region" description="Helical" evidence="1">
    <location>
        <begin position="63"/>
        <end position="83"/>
    </location>
</feature>
<dbReference type="Proteomes" id="UP000199163">
    <property type="component" value="Unassembled WGS sequence"/>
</dbReference>
<organism evidence="2 3">
    <name type="scientific">Alteribacillus persepolensis</name>
    <dbReference type="NCBI Taxonomy" id="568899"/>
    <lineage>
        <taxon>Bacteria</taxon>
        <taxon>Bacillati</taxon>
        <taxon>Bacillota</taxon>
        <taxon>Bacilli</taxon>
        <taxon>Bacillales</taxon>
        <taxon>Bacillaceae</taxon>
        <taxon>Alteribacillus</taxon>
    </lineage>
</organism>
<feature type="transmembrane region" description="Helical" evidence="1">
    <location>
        <begin position="121"/>
        <end position="141"/>
    </location>
</feature>
<evidence type="ECO:0000313" key="2">
    <source>
        <dbReference type="EMBL" id="SDH03445.1"/>
    </source>
</evidence>
<feature type="transmembrane region" description="Helical" evidence="1">
    <location>
        <begin position="33"/>
        <end position="51"/>
    </location>
</feature>
<evidence type="ECO:0000256" key="1">
    <source>
        <dbReference type="SAM" id="Phobius"/>
    </source>
</evidence>
<gene>
    <name evidence="2" type="ORF">SAMN05192534_101394</name>
</gene>
<dbReference type="STRING" id="568899.SAMN05192534_101394"/>
<feature type="transmembrane region" description="Helical" evidence="1">
    <location>
        <begin position="6"/>
        <end position="21"/>
    </location>
</feature>
<protein>
    <submittedName>
        <fullName evidence="2">Uncharacterized protein</fullName>
    </submittedName>
</protein>
<proteinExistence type="predicted"/>
<keyword evidence="1" id="KW-0812">Transmembrane</keyword>
<name>A0A1G7Z4C1_9BACI</name>
<accession>A0A1G7Z4C1</accession>